<feature type="compositionally biased region" description="Basic and acidic residues" evidence="1">
    <location>
        <begin position="1"/>
        <end position="18"/>
    </location>
</feature>
<protein>
    <submittedName>
        <fullName evidence="2">Uncharacterized protein</fullName>
    </submittedName>
</protein>
<gene>
    <name evidence="2" type="ORF">OIU74_000653</name>
</gene>
<name>A0A9Q1AMK7_9ROSI</name>
<proteinExistence type="predicted"/>
<reference evidence="2" key="2">
    <citation type="journal article" date="2023" name="Int. J. Mol. Sci.">
        <title>De Novo Assembly and Annotation of 11 Diverse Shrub Willow (Salix) Genomes Reveals Novel Gene Organization in Sex-Linked Regions.</title>
        <authorList>
            <person name="Hyden B."/>
            <person name="Feng K."/>
            <person name="Yates T.B."/>
            <person name="Jawdy S."/>
            <person name="Cereghino C."/>
            <person name="Smart L.B."/>
            <person name="Muchero W."/>
        </authorList>
    </citation>
    <scope>NUCLEOTIDE SEQUENCE</scope>
    <source>
        <tissue evidence="2">Shoot tip</tissue>
    </source>
</reference>
<evidence type="ECO:0000313" key="3">
    <source>
        <dbReference type="Proteomes" id="UP001151752"/>
    </source>
</evidence>
<feature type="region of interest" description="Disordered" evidence="1">
    <location>
        <begin position="1"/>
        <end position="37"/>
    </location>
</feature>
<sequence length="65" mass="7714">MIETQKKETAQDRREQRSNKPPPSTLHQYKENNDQDKAIHLTDNFLITKTAETKSYRAKKNRGKR</sequence>
<feature type="compositionally biased region" description="Basic and acidic residues" evidence="1">
    <location>
        <begin position="28"/>
        <end position="37"/>
    </location>
</feature>
<dbReference type="AlphaFoldDB" id="A0A9Q1AMK7"/>
<comment type="caution">
    <text evidence="2">The sequence shown here is derived from an EMBL/GenBank/DDBJ whole genome shotgun (WGS) entry which is preliminary data.</text>
</comment>
<evidence type="ECO:0000313" key="2">
    <source>
        <dbReference type="EMBL" id="KAJ6776516.1"/>
    </source>
</evidence>
<dbReference type="Proteomes" id="UP001151752">
    <property type="component" value="Chromosome 16"/>
</dbReference>
<accession>A0A9Q1AMK7</accession>
<keyword evidence="3" id="KW-1185">Reference proteome</keyword>
<evidence type="ECO:0000256" key="1">
    <source>
        <dbReference type="SAM" id="MobiDB-lite"/>
    </source>
</evidence>
<reference evidence="2" key="1">
    <citation type="submission" date="2022-11" db="EMBL/GenBank/DDBJ databases">
        <authorList>
            <person name="Hyden B.L."/>
            <person name="Feng K."/>
            <person name="Yates T."/>
            <person name="Jawdy S."/>
            <person name="Smart L.B."/>
            <person name="Muchero W."/>
        </authorList>
    </citation>
    <scope>NUCLEOTIDE SEQUENCE</scope>
    <source>
        <tissue evidence="2">Shoot tip</tissue>
    </source>
</reference>
<organism evidence="2 3">
    <name type="scientific">Salix koriyanagi</name>
    <dbReference type="NCBI Taxonomy" id="2511006"/>
    <lineage>
        <taxon>Eukaryota</taxon>
        <taxon>Viridiplantae</taxon>
        <taxon>Streptophyta</taxon>
        <taxon>Embryophyta</taxon>
        <taxon>Tracheophyta</taxon>
        <taxon>Spermatophyta</taxon>
        <taxon>Magnoliopsida</taxon>
        <taxon>eudicotyledons</taxon>
        <taxon>Gunneridae</taxon>
        <taxon>Pentapetalae</taxon>
        <taxon>rosids</taxon>
        <taxon>fabids</taxon>
        <taxon>Malpighiales</taxon>
        <taxon>Salicaceae</taxon>
        <taxon>Saliceae</taxon>
        <taxon>Salix</taxon>
    </lineage>
</organism>
<dbReference type="EMBL" id="JAPFFM010000001">
    <property type="protein sequence ID" value="KAJ6776516.1"/>
    <property type="molecule type" value="Genomic_DNA"/>
</dbReference>